<feature type="binding site" evidence="3">
    <location>
        <position position="278"/>
    </location>
    <ligand>
        <name>Zn(2+)</name>
        <dbReference type="ChEBI" id="CHEBI:29105"/>
    </ligand>
</feature>
<accession>A0A420DSK6</accession>
<dbReference type="InterPro" id="IPR003726">
    <property type="entry name" value="HCY_dom"/>
</dbReference>
<name>A0A420DSK6_9RHOB</name>
<dbReference type="Proteomes" id="UP000284407">
    <property type="component" value="Unassembled WGS sequence"/>
</dbReference>
<evidence type="ECO:0000313" key="5">
    <source>
        <dbReference type="EMBL" id="RKE97311.1"/>
    </source>
</evidence>
<feature type="domain" description="Hcy-binding" evidence="4">
    <location>
        <begin position="1"/>
        <end position="292"/>
    </location>
</feature>
<dbReference type="GO" id="GO:0032259">
    <property type="term" value="P:methylation"/>
    <property type="evidence" value="ECO:0007669"/>
    <property type="project" value="UniProtKB-KW"/>
</dbReference>
<feature type="binding site" evidence="3">
    <location>
        <position position="277"/>
    </location>
    <ligand>
        <name>Zn(2+)</name>
        <dbReference type="ChEBI" id="CHEBI:29105"/>
    </ligand>
</feature>
<proteinExistence type="predicted"/>
<reference evidence="5 6" key="1">
    <citation type="submission" date="2018-09" db="EMBL/GenBank/DDBJ databases">
        <title>Genomic Encyclopedia of Archaeal and Bacterial Type Strains, Phase II (KMG-II): from individual species to whole genera.</title>
        <authorList>
            <person name="Goeker M."/>
        </authorList>
    </citation>
    <scope>NUCLEOTIDE SEQUENCE [LARGE SCALE GENOMIC DNA]</scope>
    <source>
        <strain evidence="5 6">DSM 11458</strain>
    </source>
</reference>
<feature type="binding site" evidence="3">
    <location>
        <position position="204"/>
    </location>
    <ligand>
        <name>Zn(2+)</name>
        <dbReference type="ChEBI" id="CHEBI:29105"/>
    </ligand>
</feature>
<evidence type="ECO:0000259" key="4">
    <source>
        <dbReference type="PROSITE" id="PS50970"/>
    </source>
</evidence>
<protein>
    <submittedName>
        <fullName evidence="5">Homocysteine S-methyltransferase</fullName>
    </submittedName>
</protein>
<keyword evidence="3" id="KW-0862">Zinc</keyword>
<evidence type="ECO:0000313" key="6">
    <source>
        <dbReference type="Proteomes" id="UP000284407"/>
    </source>
</evidence>
<dbReference type="GO" id="GO:0046872">
    <property type="term" value="F:metal ion binding"/>
    <property type="evidence" value="ECO:0007669"/>
    <property type="project" value="UniProtKB-KW"/>
</dbReference>
<dbReference type="AlphaFoldDB" id="A0A420DSK6"/>
<comment type="cofactor">
    <cofactor evidence="3">
        <name>Zn(2+)</name>
        <dbReference type="ChEBI" id="CHEBI:29105"/>
    </cofactor>
</comment>
<keyword evidence="6" id="KW-1185">Reference proteome</keyword>
<comment type="caution">
    <text evidence="5">The sequence shown here is derived from an EMBL/GenBank/DDBJ whole genome shotgun (WGS) entry which is preliminary data.</text>
</comment>
<keyword evidence="1 3" id="KW-0489">Methyltransferase</keyword>
<dbReference type="STRING" id="1443111.Z949_3935"/>
<sequence>MTQITLLDGSIGQELVKRSDAPATPLWSTSVMMEQPDLVGAVHGDYFAVGATVATTNTYAVHRSRLERAGMAEQQAALVKTAVQQAVSARDAHGGGRVAGSLGPMLASFRPDLMPDVGIASERFREIIALLGDRVDILLAETVCSLQEAEGIFQGYAASGSNKPLWMSFSVDDEDGSKLRSGEPLFIVTQMMHHYKPAAVLLNCSMPEAITQGLPILTDCGLPFGAYANGFTQITDAFKEDAPTVDALSARTDLTPQAYGAQVMEWVGAGATIVGGCCEVGPAHIAEIARRLKDAGHTIV</sequence>
<dbReference type="Pfam" id="PF02574">
    <property type="entry name" value="S-methyl_trans"/>
    <property type="match status" value="1"/>
</dbReference>
<evidence type="ECO:0000256" key="1">
    <source>
        <dbReference type="ARBA" id="ARBA00022603"/>
    </source>
</evidence>
<dbReference type="RefSeq" id="WP_025064237.1">
    <property type="nucleotide sequence ID" value="NZ_RAQK01000001.1"/>
</dbReference>
<dbReference type="PANTHER" id="PTHR11103">
    <property type="entry name" value="SLR1189 PROTEIN"/>
    <property type="match status" value="1"/>
</dbReference>
<dbReference type="PROSITE" id="PS50970">
    <property type="entry name" value="HCY"/>
    <property type="match status" value="1"/>
</dbReference>
<keyword evidence="2 3" id="KW-0808">Transferase</keyword>
<dbReference type="GO" id="GO:0008168">
    <property type="term" value="F:methyltransferase activity"/>
    <property type="evidence" value="ECO:0007669"/>
    <property type="project" value="UniProtKB-UniRule"/>
</dbReference>
<dbReference type="OrthoDB" id="9803687at2"/>
<dbReference type="SUPFAM" id="SSF82282">
    <property type="entry name" value="Homocysteine S-methyltransferase"/>
    <property type="match status" value="1"/>
</dbReference>
<dbReference type="Gene3D" id="3.20.20.330">
    <property type="entry name" value="Homocysteine-binding-like domain"/>
    <property type="match status" value="1"/>
</dbReference>
<evidence type="ECO:0000256" key="2">
    <source>
        <dbReference type="ARBA" id="ARBA00022679"/>
    </source>
</evidence>
<dbReference type="InterPro" id="IPR036589">
    <property type="entry name" value="HCY_dom_sf"/>
</dbReference>
<gene>
    <name evidence="5" type="ORF">C8N30_1906</name>
</gene>
<evidence type="ECO:0000256" key="3">
    <source>
        <dbReference type="PROSITE-ProRule" id="PRU00333"/>
    </source>
</evidence>
<dbReference type="EMBL" id="RAQK01000001">
    <property type="protein sequence ID" value="RKE97311.1"/>
    <property type="molecule type" value="Genomic_DNA"/>
</dbReference>
<organism evidence="5 6">
    <name type="scientific">Sulfitobacter guttiformis</name>
    <dbReference type="NCBI Taxonomy" id="74349"/>
    <lineage>
        <taxon>Bacteria</taxon>
        <taxon>Pseudomonadati</taxon>
        <taxon>Pseudomonadota</taxon>
        <taxon>Alphaproteobacteria</taxon>
        <taxon>Rhodobacterales</taxon>
        <taxon>Roseobacteraceae</taxon>
        <taxon>Sulfitobacter</taxon>
    </lineage>
</organism>
<keyword evidence="3" id="KW-0479">Metal-binding</keyword>
<dbReference type="PANTHER" id="PTHR11103:SF18">
    <property type="entry name" value="SLR1189 PROTEIN"/>
    <property type="match status" value="1"/>
</dbReference>